<feature type="domain" description="DUF1559" evidence="3">
    <location>
        <begin position="30"/>
        <end position="90"/>
    </location>
</feature>
<reference evidence="4" key="1">
    <citation type="submission" date="2020-02" db="EMBL/GenBank/DDBJ databases">
        <authorList>
            <person name="Meier V. D."/>
        </authorList>
    </citation>
    <scope>NUCLEOTIDE SEQUENCE</scope>
    <source>
        <strain evidence="4">AVDCRST_MAG63</strain>
    </source>
</reference>
<dbReference type="Pfam" id="PF07596">
    <property type="entry name" value="SBP_bac_10"/>
    <property type="match status" value="1"/>
</dbReference>
<dbReference type="InterPro" id="IPR011453">
    <property type="entry name" value="DUF1559"/>
</dbReference>
<dbReference type="SUPFAM" id="SSF54523">
    <property type="entry name" value="Pili subunits"/>
    <property type="match status" value="1"/>
</dbReference>
<proteinExistence type="predicted"/>
<feature type="transmembrane region" description="Helical" evidence="2">
    <location>
        <begin position="6"/>
        <end position="28"/>
    </location>
</feature>
<accession>A0A6J4I326</accession>
<keyword evidence="2" id="KW-0812">Transmembrane</keyword>
<keyword evidence="2" id="KW-1133">Transmembrane helix</keyword>
<dbReference type="InterPro" id="IPR012902">
    <property type="entry name" value="N_methyl_site"/>
</dbReference>
<dbReference type="NCBIfam" id="TIGR02532">
    <property type="entry name" value="IV_pilin_GFxxxE"/>
    <property type="match status" value="1"/>
</dbReference>
<sequence>MGGGFTLVELLTVIAIIAVLAGIIFPVFATAREKARQATCQSNLRQIGMAIQMYASDYDGQYPWAVDASDKYVPQIWPAACRPFLDAALLLHPSRETVPKPGVLDPYIKNNAVWRCASDTGFDVLDNNGSCGGPCPMPARPTMYEKYGASYLFRTEIAFRQKTVDSLTGYRLVNGQPTDVGLAEVNVLFDGNGSWHGGRLQPDKRYLTLFGDGHIKLLTNAQYQAAWNTEIEPSPTPITCP</sequence>
<evidence type="ECO:0000259" key="3">
    <source>
        <dbReference type="Pfam" id="PF07596"/>
    </source>
</evidence>
<dbReference type="Pfam" id="PF07963">
    <property type="entry name" value="N_methyl"/>
    <property type="match status" value="1"/>
</dbReference>
<organism evidence="4">
    <name type="scientific">uncultured Armatimonadetes bacterium</name>
    <dbReference type="NCBI Taxonomy" id="157466"/>
    <lineage>
        <taxon>Bacteria</taxon>
        <taxon>Bacillati</taxon>
        <taxon>Armatimonadota</taxon>
        <taxon>environmental samples</taxon>
    </lineage>
</organism>
<evidence type="ECO:0000313" key="4">
    <source>
        <dbReference type="EMBL" id="CAA9240232.1"/>
    </source>
</evidence>
<dbReference type="EMBL" id="CADCTO010000184">
    <property type="protein sequence ID" value="CAA9240232.1"/>
    <property type="molecule type" value="Genomic_DNA"/>
</dbReference>
<name>A0A6J4I326_9BACT</name>
<dbReference type="PROSITE" id="PS00409">
    <property type="entry name" value="PROKAR_NTER_METHYL"/>
    <property type="match status" value="1"/>
</dbReference>
<dbReference type="InterPro" id="IPR000983">
    <property type="entry name" value="Bac_GSPG_pilin"/>
</dbReference>
<dbReference type="Gene3D" id="3.30.700.10">
    <property type="entry name" value="Glycoprotein, Type 4 Pilin"/>
    <property type="match status" value="1"/>
</dbReference>
<protein>
    <recommendedName>
        <fullName evidence="3">DUF1559 domain-containing protein</fullName>
    </recommendedName>
</protein>
<evidence type="ECO:0000256" key="2">
    <source>
        <dbReference type="SAM" id="Phobius"/>
    </source>
</evidence>
<keyword evidence="1" id="KW-0488">Methylation</keyword>
<gene>
    <name evidence="4" type="ORF">AVDCRST_MAG63-1499</name>
</gene>
<dbReference type="InterPro" id="IPR045584">
    <property type="entry name" value="Pilin-like"/>
</dbReference>
<dbReference type="PANTHER" id="PTHR30093">
    <property type="entry name" value="GENERAL SECRETION PATHWAY PROTEIN G"/>
    <property type="match status" value="1"/>
</dbReference>
<dbReference type="AlphaFoldDB" id="A0A6J4I326"/>
<evidence type="ECO:0000256" key="1">
    <source>
        <dbReference type="ARBA" id="ARBA00022481"/>
    </source>
</evidence>
<dbReference type="GO" id="GO:0015628">
    <property type="term" value="P:protein secretion by the type II secretion system"/>
    <property type="evidence" value="ECO:0007669"/>
    <property type="project" value="InterPro"/>
</dbReference>
<dbReference type="GO" id="GO:0015627">
    <property type="term" value="C:type II protein secretion system complex"/>
    <property type="evidence" value="ECO:0007669"/>
    <property type="project" value="InterPro"/>
</dbReference>
<keyword evidence="2" id="KW-0472">Membrane</keyword>
<dbReference type="PRINTS" id="PR00813">
    <property type="entry name" value="BCTERIALGSPG"/>
</dbReference>
<dbReference type="PANTHER" id="PTHR30093:SF2">
    <property type="entry name" value="TYPE II SECRETION SYSTEM PROTEIN H"/>
    <property type="match status" value="1"/>
</dbReference>